<evidence type="ECO:0000313" key="2">
    <source>
        <dbReference type="EMBL" id="AYF85154.1"/>
    </source>
</evidence>
<evidence type="ECO:0000313" key="3">
    <source>
        <dbReference type="Proteomes" id="UP000269847"/>
    </source>
</evidence>
<dbReference type="EMBL" id="CP032612">
    <property type="protein sequence ID" value="AYF85084.1"/>
    <property type="molecule type" value="Genomic_DNA"/>
</dbReference>
<sequence>MEEIKFKYKVKVGRLWVSRFAVGYDCPFPIIDLAGSEGIAKIIESKEKAEEIADLINGVLVPIKYRVTQEVTHKWVEA</sequence>
<dbReference type="AlphaFoldDB" id="A0A9W3VHL5"/>
<keyword evidence="2" id="KW-0614">Plasmid</keyword>
<proteinExistence type="predicted"/>
<dbReference type="RefSeq" id="WP_061885210.1">
    <property type="nucleotide sequence ID" value="NZ_CP014285.1"/>
</dbReference>
<dbReference type="EMBL" id="CP032612">
    <property type="protein sequence ID" value="AYF85154.1"/>
    <property type="molecule type" value="Genomic_DNA"/>
</dbReference>
<geneLocation type="plasmid" evidence="2 3">
    <name>p.4</name>
</geneLocation>
<accession>A0A9W3VHL5</accession>
<organism evidence="2 3">
    <name type="scientific">Bacillus thuringiensis</name>
    <dbReference type="NCBI Taxonomy" id="1428"/>
    <lineage>
        <taxon>Bacteria</taxon>
        <taxon>Bacillati</taxon>
        <taxon>Bacillota</taxon>
        <taxon>Bacilli</taxon>
        <taxon>Bacillales</taxon>
        <taxon>Bacillaceae</taxon>
        <taxon>Bacillus</taxon>
        <taxon>Bacillus cereus group</taxon>
    </lineage>
</organism>
<gene>
    <name evidence="1" type="ORF">D7J84_29140</name>
    <name evidence="2" type="ORF">D7J84_29570</name>
</gene>
<evidence type="ECO:0000313" key="1">
    <source>
        <dbReference type="EMBL" id="AYF85084.1"/>
    </source>
</evidence>
<dbReference type="Proteomes" id="UP000269847">
    <property type="component" value="Plasmid p.4"/>
</dbReference>
<name>A0A9W3VHL5_BACTU</name>
<reference evidence="2 3" key="1">
    <citation type="submission" date="2018-09" db="EMBL/GenBank/DDBJ databases">
        <title>Complete genome of Bacillus thuringiensis strain QZL38.</title>
        <authorList>
            <person name="Song F."/>
        </authorList>
    </citation>
    <scope>NUCLEOTIDE SEQUENCE [LARGE SCALE GENOMIC DNA]</scope>
    <source>
        <strain evidence="2 3">QZL38</strain>
        <plasmid evidence="2 3">p.4</plasmid>
    </source>
</reference>
<protein>
    <submittedName>
        <fullName evidence="2">Uncharacterized protein</fullName>
    </submittedName>
</protein>